<keyword evidence="5 6" id="KW-0501">Molybdenum cofactor biosynthesis</keyword>
<dbReference type="InterPro" id="IPR001453">
    <property type="entry name" value="MoaB/Mog_dom"/>
</dbReference>
<gene>
    <name evidence="8" type="primary">moaB</name>
    <name evidence="8" type="ORF">FU658_09015</name>
</gene>
<dbReference type="InterPro" id="IPR036425">
    <property type="entry name" value="MoaB/Mog-like_dom_sf"/>
</dbReference>
<keyword evidence="9" id="KW-1185">Reference proteome</keyword>
<evidence type="ECO:0000256" key="2">
    <source>
        <dbReference type="ARBA" id="ARBA00005046"/>
    </source>
</evidence>
<proteinExistence type="inferred from homology"/>
<dbReference type="Gene3D" id="3.40.980.10">
    <property type="entry name" value="MoaB/Mog-like domain"/>
    <property type="match status" value="1"/>
</dbReference>
<evidence type="ECO:0000256" key="5">
    <source>
        <dbReference type="ARBA" id="ARBA00023150"/>
    </source>
</evidence>
<evidence type="ECO:0000256" key="3">
    <source>
        <dbReference type="ARBA" id="ARBA00006112"/>
    </source>
</evidence>
<organism evidence="8 9">
    <name type="scientific">Alkalisalibacterium limincola</name>
    <dbReference type="NCBI Taxonomy" id="2699169"/>
    <lineage>
        <taxon>Bacteria</taxon>
        <taxon>Pseudomonadati</taxon>
        <taxon>Pseudomonadota</taxon>
        <taxon>Gammaproteobacteria</taxon>
        <taxon>Lysobacterales</taxon>
        <taxon>Lysobacteraceae</taxon>
        <taxon>Alkalisalibacterium</taxon>
    </lineage>
</organism>
<dbReference type="NCBIfam" id="TIGR00177">
    <property type="entry name" value="molyb_syn"/>
    <property type="match status" value="1"/>
</dbReference>
<evidence type="ECO:0000259" key="7">
    <source>
        <dbReference type="SMART" id="SM00852"/>
    </source>
</evidence>
<dbReference type="Proteomes" id="UP000321248">
    <property type="component" value="Unassembled WGS sequence"/>
</dbReference>
<evidence type="ECO:0000256" key="1">
    <source>
        <dbReference type="ARBA" id="ARBA00003487"/>
    </source>
</evidence>
<comment type="similarity">
    <text evidence="3 6">Belongs to the MoaB/Mog family.</text>
</comment>
<protein>
    <recommendedName>
        <fullName evidence="4 6">Molybdenum cofactor biosynthesis protein B</fullName>
    </recommendedName>
</protein>
<feature type="domain" description="MoaB/Mog" evidence="7">
    <location>
        <begin position="12"/>
        <end position="156"/>
    </location>
</feature>
<dbReference type="InterPro" id="IPR008284">
    <property type="entry name" value="MoCF_biosynth_CS"/>
</dbReference>
<dbReference type="PANTHER" id="PTHR43232">
    <property type="entry name" value="MOLYBDENUM COFACTOR BIOSYNTHESIS PROTEIN B"/>
    <property type="match status" value="1"/>
</dbReference>
<dbReference type="OrthoDB" id="9784492at2"/>
<dbReference type="PANTHER" id="PTHR43232:SF2">
    <property type="entry name" value="MOLYBDENUM COFACTOR BIOSYNTHESIS PROTEIN B"/>
    <property type="match status" value="1"/>
</dbReference>
<reference evidence="8 9" key="1">
    <citation type="submission" date="2019-08" db="EMBL/GenBank/DDBJ databases">
        <authorList>
            <person name="Karlyshev A.V."/>
        </authorList>
    </citation>
    <scope>NUCLEOTIDE SEQUENCE [LARGE SCALE GENOMIC DNA]</scope>
    <source>
        <strain evidence="8 9">Alg18-2.2</strain>
    </source>
</reference>
<dbReference type="CDD" id="cd00886">
    <property type="entry name" value="MogA_MoaB"/>
    <property type="match status" value="1"/>
</dbReference>
<name>A0A5C8KQ23_9GAMM</name>
<dbReference type="InterPro" id="IPR012245">
    <property type="entry name" value="MoaB"/>
</dbReference>
<accession>A0A5C8KQ23</accession>
<sequence length="172" mass="18693">MTEATFKSLDIAVLTVSDTRTEADDKSGQLLVSRLQEDGHRLAAKAIVPDDIYAVRAVVSQWIADEAVQVVLTTGGTGITGRDTTPEALRPLFDTTIEGFGELFRMLSFADIKSSTIQSRAIAGLANRTLLFALPGSPGACKLGWDQILRPQLDLRHKPCNFVSLLPRLGER</sequence>
<dbReference type="GO" id="GO:0005829">
    <property type="term" value="C:cytosol"/>
    <property type="evidence" value="ECO:0007669"/>
    <property type="project" value="TreeGrafter"/>
</dbReference>
<dbReference type="InterPro" id="IPR013484">
    <property type="entry name" value="MoaB_proteobac"/>
</dbReference>
<comment type="pathway">
    <text evidence="2 6">Cofactor biosynthesis; molybdopterin biosynthesis.</text>
</comment>
<dbReference type="PIRSF" id="PIRSF006443">
    <property type="entry name" value="MoaB"/>
    <property type="match status" value="1"/>
</dbReference>
<dbReference type="NCBIfam" id="TIGR02667">
    <property type="entry name" value="moaB_proteo"/>
    <property type="match status" value="1"/>
</dbReference>
<dbReference type="FunFam" id="3.40.980.10:FF:000006">
    <property type="entry name" value="Molybdenum cofactor biosynthesis protein B"/>
    <property type="match status" value="1"/>
</dbReference>
<dbReference type="RefSeq" id="WP_147891775.1">
    <property type="nucleotide sequence ID" value="NZ_VRTS01000005.1"/>
</dbReference>
<evidence type="ECO:0000313" key="8">
    <source>
        <dbReference type="EMBL" id="TXK62357.1"/>
    </source>
</evidence>
<dbReference type="PROSITE" id="PS01078">
    <property type="entry name" value="MOCF_BIOSYNTHESIS_1"/>
    <property type="match status" value="1"/>
</dbReference>
<dbReference type="Pfam" id="PF00994">
    <property type="entry name" value="MoCF_biosynth"/>
    <property type="match status" value="1"/>
</dbReference>
<comment type="caution">
    <text evidence="8">The sequence shown here is derived from an EMBL/GenBank/DDBJ whole genome shotgun (WGS) entry which is preliminary data.</text>
</comment>
<evidence type="ECO:0000313" key="9">
    <source>
        <dbReference type="Proteomes" id="UP000321248"/>
    </source>
</evidence>
<dbReference type="EMBL" id="VRTS01000005">
    <property type="protein sequence ID" value="TXK62357.1"/>
    <property type="molecule type" value="Genomic_DNA"/>
</dbReference>
<dbReference type="GO" id="GO:0006777">
    <property type="term" value="P:Mo-molybdopterin cofactor biosynthetic process"/>
    <property type="evidence" value="ECO:0007669"/>
    <property type="project" value="UniProtKB-UniRule"/>
</dbReference>
<dbReference type="SUPFAM" id="SSF53218">
    <property type="entry name" value="Molybdenum cofactor biosynthesis proteins"/>
    <property type="match status" value="1"/>
</dbReference>
<dbReference type="UniPathway" id="UPA00344"/>
<evidence type="ECO:0000256" key="4">
    <source>
        <dbReference type="ARBA" id="ARBA00015262"/>
    </source>
</evidence>
<comment type="function">
    <text evidence="1 6">May be involved in the biosynthesis of molybdopterin.</text>
</comment>
<evidence type="ECO:0000256" key="6">
    <source>
        <dbReference type="PIRNR" id="PIRNR006443"/>
    </source>
</evidence>
<dbReference type="SMART" id="SM00852">
    <property type="entry name" value="MoCF_biosynth"/>
    <property type="match status" value="1"/>
</dbReference>
<dbReference type="AlphaFoldDB" id="A0A5C8KQ23"/>